<dbReference type="InterPro" id="IPR011009">
    <property type="entry name" value="Kinase-like_dom_sf"/>
</dbReference>
<sequence>MQNEGRLNHLESGTVIGERYVLVGKLGSGGMGDVYAAEDLKLQGKLRAIKVTDSDRASEEARMLMRLSHPNLPHIMDSFTLTGYGAEAIVMDYIHGLTLGELFDRHKRQLSFGEVLRLALPICSALVYLHSQFPPIIHRDLKPSNIMVENNGHVRLIDFGIAKSKTVLQTQSTMKLGTPGFAAPEQHLGRSEVRTDIYGFGALLYYLLSEGSYANDAGMVNRNSSFIRGLRKDVPSRFADLLWRMVQPRVEDRYNSMAEVERELHAFAGIASNTETPVRFARISNAQGGNPEGCRTLKIAVVPVSSGAGATFVAITLAKLLAAGGIPCAAAEFPSERPEWAALLRSNMSGRDQREDRYYRWNEQGVWWHAQRHPATQDYRDEMDKLRLRLREKEIAVSVADISGGALSWRKEWLLDSDLVLVVADPYPSRWKADHILELKQMSKKLEARGASLKWIANKDAKFSGRSEWIGMLPELPVAAVPLLPAAEWLDAIWRGKWATDIKGMGKALEKAYKPLLDFISQETQRNAAHVRFGR</sequence>
<dbReference type="Gene3D" id="3.30.200.20">
    <property type="entry name" value="Phosphorylase Kinase, domain 1"/>
    <property type="match status" value="1"/>
</dbReference>
<evidence type="ECO:0000256" key="1">
    <source>
        <dbReference type="ARBA" id="ARBA00012513"/>
    </source>
</evidence>
<dbReference type="SUPFAM" id="SSF56112">
    <property type="entry name" value="Protein kinase-like (PK-like)"/>
    <property type="match status" value="1"/>
</dbReference>
<dbReference type="InterPro" id="IPR000719">
    <property type="entry name" value="Prot_kinase_dom"/>
</dbReference>
<name>A0ABQ6NLT1_9BACL</name>
<evidence type="ECO:0000256" key="8">
    <source>
        <dbReference type="ARBA" id="ARBA00048679"/>
    </source>
</evidence>
<evidence type="ECO:0000256" key="7">
    <source>
        <dbReference type="ARBA" id="ARBA00047899"/>
    </source>
</evidence>
<evidence type="ECO:0000313" key="11">
    <source>
        <dbReference type="EMBL" id="GMK46036.1"/>
    </source>
</evidence>
<proteinExistence type="predicted"/>
<dbReference type="InterPro" id="IPR008271">
    <property type="entry name" value="Ser/Thr_kinase_AS"/>
</dbReference>
<dbReference type="PROSITE" id="PS00108">
    <property type="entry name" value="PROTEIN_KINASE_ST"/>
    <property type="match status" value="1"/>
</dbReference>
<gene>
    <name evidence="11" type="ORF">PghCCS26_31640</name>
</gene>
<comment type="catalytic activity">
    <reaction evidence="8">
        <text>L-seryl-[protein] + ATP = O-phospho-L-seryl-[protein] + ADP + H(+)</text>
        <dbReference type="Rhea" id="RHEA:17989"/>
        <dbReference type="Rhea" id="RHEA-COMP:9863"/>
        <dbReference type="Rhea" id="RHEA-COMP:11604"/>
        <dbReference type="ChEBI" id="CHEBI:15378"/>
        <dbReference type="ChEBI" id="CHEBI:29999"/>
        <dbReference type="ChEBI" id="CHEBI:30616"/>
        <dbReference type="ChEBI" id="CHEBI:83421"/>
        <dbReference type="ChEBI" id="CHEBI:456216"/>
        <dbReference type="EC" id="2.7.11.1"/>
    </reaction>
</comment>
<feature type="binding site" evidence="9">
    <location>
        <position position="50"/>
    </location>
    <ligand>
        <name>ATP</name>
        <dbReference type="ChEBI" id="CHEBI:30616"/>
    </ligand>
</feature>
<evidence type="ECO:0000256" key="2">
    <source>
        <dbReference type="ARBA" id="ARBA00022527"/>
    </source>
</evidence>
<comment type="catalytic activity">
    <reaction evidence="7">
        <text>L-threonyl-[protein] + ATP = O-phospho-L-threonyl-[protein] + ADP + H(+)</text>
        <dbReference type="Rhea" id="RHEA:46608"/>
        <dbReference type="Rhea" id="RHEA-COMP:11060"/>
        <dbReference type="Rhea" id="RHEA-COMP:11605"/>
        <dbReference type="ChEBI" id="CHEBI:15378"/>
        <dbReference type="ChEBI" id="CHEBI:30013"/>
        <dbReference type="ChEBI" id="CHEBI:30616"/>
        <dbReference type="ChEBI" id="CHEBI:61977"/>
        <dbReference type="ChEBI" id="CHEBI:456216"/>
        <dbReference type="EC" id="2.7.11.1"/>
    </reaction>
</comment>
<feature type="domain" description="Protein kinase" evidence="10">
    <location>
        <begin position="20"/>
        <end position="268"/>
    </location>
</feature>
<dbReference type="CDD" id="cd14014">
    <property type="entry name" value="STKc_PknB_like"/>
    <property type="match status" value="1"/>
</dbReference>
<evidence type="ECO:0000259" key="10">
    <source>
        <dbReference type="PROSITE" id="PS50011"/>
    </source>
</evidence>
<keyword evidence="6 9" id="KW-0067">ATP-binding</keyword>
<keyword evidence="5" id="KW-0418">Kinase</keyword>
<dbReference type="PROSITE" id="PS00107">
    <property type="entry name" value="PROTEIN_KINASE_ATP"/>
    <property type="match status" value="1"/>
</dbReference>
<comment type="caution">
    <text evidence="11">The sequence shown here is derived from an EMBL/GenBank/DDBJ whole genome shotgun (WGS) entry which is preliminary data.</text>
</comment>
<dbReference type="PANTHER" id="PTHR24363:SF0">
    <property type="entry name" value="SERINE_THREONINE KINASE LIKE DOMAIN CONTAINING 1"/>
    <property type="match status" value="1"/>
</dbReference>
<organism evidence="11 12">
    <name type="scientific">Paenibacillus glycanilyticus</name>
    <dbReference type="NCBI Taxonomy" id="126569"/>
    <lineage>
        <taxon>Bacteria</taxon>
        <taxon>Bacillati</taxon>
        <taxon>Bacillota</taxon>
        <taxon>Bacilli</taxon>
        <taxon>Bacillales</taxon>
        <taxon>Paenibacillaceae</taxon>
        <taxon>Paenibacillus</taxon>
    </lineage>
</organism>
<dbReference type="PANTHER" id="PTHR24363">
    <property type="entry name" value="SERINE/THREONINE PROTEIN KINASE"/>
    <property type="match status" value="1"/>
</dbReference>
<evidence type="ECO:0000256" key="6">
    <source>
        <dbReference type="ARBA" id="ARBA00022840"/>
    </source>
</evidence>
<evidence type="ECO:0000256" key="9">
    <source>
        <dbReference type="PROSITE-ProRule" id="PRU10141"/>
    </source>
</evidence>
<dbReference type="EC" id="2.7.11.1" evidence="1"/>
<evidence type="ECO:0000256" key="5">
    <source>
        <dbReference type="ARBA" id="ARBA00022777"/>
    </source>
</evidence>
<evidence type="ECO:0000256" key="3">
    <source>
        <dbReference type="ARBA" id="ARBA00022679"/>
    </source>
</evidence>
<dbReference type="Pfam" id="PF00069">
    <property type="entry name" value="Pkinase"/>
    <property type="match status" value="1"/>
</dbReference>
<reference evidence="11 12" key="1">
    <citation type="submission" date="2023-05" db="EMBL/GenBank/DDBJ databases">
        <title>Draft genome of Paenibacillus sp. CCS26.</title>
        <authorList>
            <person name="Akita H."/>
            <person name="Shinto Y."/>
            <person name="Kimura Z."/>
        </authorList>
    </citation>
    <scope>NUCLEOTIDE SEQUENCE [LARGE SCALE GENOMIC DNA]</scope>
    <source>
        <strain evidence="11 12">CCS26</strain>
    </source>
</reference>
<accession>A0ABQ6NLT1</accession>
<keyword evidence="3" id="KW-0808">Transferase</keyword>
<dbReference type="SMART" id="SM00220">
    <property type="entry name" value="S_TKc"/>
    <property type="match status" value="1"/>
</dbReference>
<protein>
    <recommendedName>
        <fullName evidence="1">non-specific serine/threonine protein kinase</fullName>
        <ecNumber evidence="1">2.7.11.1</ecNumber>
    </recommendedName>
</protein>
<evidence type="ECO:0000256" key="4">
    <source>
        <dbReference type="ARBA" id="ARBA00022741"/>
    </source>
</evidence>
<dbReference type="Gene3D" id="1.10.510.10">
    <property type="entry name" value="Transferase(Phosphotransferase) domain 1"/>
    <property type="match status" value="1"/>
</dbReference>
<keyword evidence="2" id="KW-0723">Serine/threonine-protein kinase</keyword>
<dbReference type="RefSeq" id="WP_317980536.1">
    <property type="nucleotide sequence ID" value="NZ_BTCL01000010.1"/>
</dbReference>
<dbReference type="PROSITE" id="PS50011">
    <property type="entry name" value="PROTEIN_KINASE_DOM"/>
    <property type="match status" value="1"/>
</dbReference>
<keyword evidence="12" id="KW-1185">Reference proteome</keyword>
<dbReference type="Proteomes" id="UP001285921">
    <property type="component" value="Unassembled WGS sequence"/>
</dbReference>
<evidence type="ECO:0000313" key="12">
    <source>
        <dbReference type="Proteomes" id="UP001285921"/>
    </source>
</evidence>
<dbReference type="EMBL" id="BTCL01000010">
    <property type="protein sequence ID" value="GMK46036.1"/>
    <property type="molecule type" value="Genomic_DNA"/>
</dbReference>
<keyword evidence="4 9" id="KW-0547">Nucleotide-binding</keyword>
<dbReference type="InterPro" id="IPR017441">
    <property type="entry name" value="Protein_kinase_ATP_BS"/>
</dbReference>